<feature type="binding site" evidence="1">
    <location>
        <begin position="8"/>
        <end position="15"/>
    </location>
    <ligand>
        <name>substrate</name>
    </ligand>
</feature>
<reference evidence="2 3" key="1">
    <citation type="submission" date="2017-09" db="EMBL/GenBank/DDBJ databases">
        <title>Sphingomonas ginsenosidimutans KACC 14949, whole genome shotgun sequence.</title>
        <authorList>
            <person name="Feng G."/>
            <person name="Zhu H."/>
        </authorList>
    </citation>
    <scope>NUCLEOTIDE SEQUENCE [LARGE SCALE GENOMIC DNA]</scope>
    <source>
        <strain evidence="2 3">KACC 14949</strain>
    </source>
</reference>
<dbReference type="Pfam" id="PF00300">
    <property type="entry name" value="His_Phos_1"/>
    <property type="match status" value="1"/>
</dbReference>
<evidence type="ECO:0000313" key="3">
    <source>
        <dbReference type="Proteomes" id="UP000218784"/>
    </source>
</evidence>
<accession>A0A2A4HYT0</accession>
<proteinExistence type="predicted"/>
<dbReference type="CDD" id="cd07067">
    <property type="entry name" value="HP_PGM_like"/>
    <property type="match status" value="1"/>
</dbReference>
<dbReference type="Proteomes" id="UP000218784">
    <property type="component" value="Unassembled WGS sequence"/>
</dbReference>
<sequence length="197" mass="21332">MEQLYLVRHAETDWNAERRLQGHADRPLSVRGREQAVALGAFLGGVQFNTVISSDLRRTRDTAALAGYGGGRTDSSWREFDVGRWSGRMVGDIIAQEGDSYARWRSGHFAPPDGESWAAFEKRIRGGLSLLETSPGKILLVTHSGVIRGILKILLGMAPGELAAVGHGSVTVIATGRSPEVISYDLRPEMGSECVGD</sequence>
<comment type="caution">
    <text evidence="2">The sequence shown here is derived from an EMBL/GenBank/DDBJ whole genome shotgun (WGS) entry which is preliminary data.</text>
</comment>
<dbReference type="SUPFAM" id="SSF53254">
    <property type="entry name" value="Phosphoglycerate mutase-like"/>
    <property type="match status" value="1"/>
</dbReference>
<dbReference type="GO" id="GO:0005737">
    <property type="term" value="C:cytoplasm"/>
    <property type="evidence" value="ECO:0007669"/>
    <property type="project" value="TreeGrafter"/>
</dbReference>
<dbReference type="RefSeq" id="WP_096612650.1">
    <property type="nucleotide sequence ID" value="NZ_NWVD01000004.1"/>
</dbReference>
<keyword evidence="3" id="KW-1185">Reference proteome</keyword>
<dbReference type="PIRSF" id="PIRSF000709">
    <property type="entry name" value="6PFK_2-Ptase"/>
    <property type="match status" value="1"/>
</dbReference>
<organism evidence="2 3">
    <name type="scientific">Sphingomonas ginsenosidimutans</name>
    <dbReference type="NCBI Taxonomy" id="862134"/>
    <lineage>
        <taxon>Bacteria</taxon>
        <taxon>Pseudomonadati</taxon>
        <taxon>Pseudomonadota</taxon>
        <taxon>Alphaproteobacteria</taxon>
        <taxon>Sphingomonadales</taxon>
        <taxon>Sphingomonadaceae</taxon>
        <taxon>Sphingomonas</taxon>
    </lineage>
</organism>
<name>A0A2A4HYT0_9SPHN</name>
<evidence type="ECO:0000256" key="1">
    <source>
        <dbReference type="PIRSR" id="PIRSR613078-2"/>
    </source>
</evidence>
<dbReference type="EMBL" id="NWVD01000004">
    <property type="protein sequence ID" value="PCG08827.1"/>
    <property type="molecule type" value="Genomic_DNA"/>
</dbReference>
<dbReference type="PANTHER" id="PTHR48100:SF1">
    <property type="entry name" value="HISTIDINE PHOSPHATASE FAMILY PROTEIN-RELATED"/>
    <property type="match status" value="1"/>
</dbReference>
<dbReference type="InterPro" id="IPR029033">
    <property type="entry name" value="His_PPase_superfam"/>
</dbReference>
<dbReference type="AlphaFoldDB" id="A0A2A4HYT0"/>
<dbReference type="SMART" id="SM00855">
    <property type="entry name" value="PGAM"/>
    <property type="match status" value="1"/>
</dbReference>
<feature type="binding site" evidence="1">
    <location>
        <position position="58"/>
    </location>
    <ligand>
        <name>substrate</name>
    </ligand>
</feature>
<dbReference type="GO" id="GO:0016791">
    <property type="term" value="F:phosphatase activity"/>
    <property type="evidence" value="ECO:0007669"/>
    <property type="project" value="TreeGrafter"/>
</dbReference>
<dbReference type="Gene3D" id="3.40.50.1240">
    <property type="entry name" value="Phosphoglycerate mutase-like"/>
    <property type="match status" value="1"/>
</dbReference>
<protein>
    <submittedName>
        <fullName evidence="2">Phosphatase</fullName>
    </submittedName>
</protein>
<evidence type="ECO:0000313" key="2">
    <source>
        <dbReference type="EMBL" id="PCG08827.1"/>
    </source>
</evidence>
<dbReference type="InterPro" id="IPR050275">
    <property type="entry name" value="PGM_Phosphatase"/>
</dbReference>
<dbReference type="PANTHER" id="PTHR48100">
    <property type="entry name" value="BROAD-SPECIFICITY PHOSPHATASE YOR283W-RELATED"/>
    <property type="match status" value="1"/>
</dbReference>
<gene>
    <name evidence="2" type="ORF">COA17_11895</name>
</gene>
<dbReference type="InterPro" id="IPR013078">
    <property type="entry name" value="His_Pase_superF_clade-1"/>
</dbReference>